<evidence type="ECO:0008006" key="6">
    <source>
        <dbReference type="Google" id="ProtNLM"/>
    </source>
</evidence>
<dbReference type="CDD" id="cd06222">
    <property type="entry name" value="RNase_H_like"/>
    <property type="match status" value="1"/>
</dbReference>
<dbReference type="InterPro" id="IPR044730">
    <property type="entry name" value="RNase_H-like_dom_plant"/>
</dbReference>
<dbReference type="GO" id="GO:0003676">
    <property type="term" value="F:nucleic acid binding"/>
    <property type="evidence" value="ECO:0007669"/>
    <property type="project" value="InterPro"/>
</dbReference>
<dbReference type="EMBL" id="JAUIZM010000009">
    <property type="protein sequence ID" value="KAK1363926.1"/>
    <property type="molecule type" value="Genomic_DNA"/>
</dbReference>
<evidence type="ECO:0000313" key="4">
    <source>
        <dbReference type="EMBL" id="KAK1363926.1"/>
    </source>
</evidence>
<feature type="domain" description="Reverse transcriptase zinc-binding" evidence="3">
    <location>
        <begin position="19"/>
        <end position="99"/>
    </location>
</feature>
<reference evidence="4" key="2">
    <citation type="submission" date="2023-05" db="EMBL/GenBank/DDBJ databases">
        <authorList>
            <person name="Schelkunov M.I."/>
        </authorList>
    </citation>
    <scope>NUCLEOTIDE SEQUENCE</scope>
    <source>
        <strain evidence="4">Hsosn_3</strain>
        <tissue evidence="4">Leaf</tissue>
    </source>
</reference>
<dbReference type="PANTHER" id="PTHR47074:SF11">
    <property type="entry name" value="REVERSE TRANSCRIPTASE-LIKE PROTEIN"/>
    <property type="match status" value="1"/>
</dbReference>
<dbReference type="InterPro" id="IPR036397">
    <property type="entry name" value="RNaseH_sf"/>
</dbReference>
<organism evidence="4 5">
    <name type="scientific">Heracleum sosnowskyi</name>
    <dbReference type="NCBI Taxonomy" id="360622"/>
    <lineage>
        <taxon>Eukaryota</taxon>
        <taxon>Viridiplantae</taxon>
        <taxon>Streptophyta</taxon>
        <taxon>Embryophyta</taxon>
        <taxon>Tracheophyta</taxon>
        <taxon>Spermatophyta</taxon>
        <taxon>Magnoliopsida</taxon>
        <taxon>eudicotyledons</taxon>
        <taxon>Gunneridae</taxon>
        <taxon>Pentapetalae</taxon>
        <taxon>asterids</taxon>
        <taxon>campanulids</taxon>
        <taxon>Apiales</taxon>
        <taxon>Apiaceae</taxon>
        <taxon>Apioideae</taxon>
        <taxon>apioid superclade</taxon>
        <taxon>Tordylieae</taxon>
        <taxon>Tordyliinae</taxon>
        <taxon>Heracleum</taxon>
    </lineage>
</organism>
<dbReference type="InterPro" id="IPR012337">
    <property type="entry name" value="RNaseH-like_sf"/>
</dbReference>
<evidence type="ECO:0000313" key="5">
    <source>
        <dbReference type="Proteomes" id="UP001237642"/>
    </source>
</evidence>
<dbReference type="InterPro" id="IPR052929">
    <property type="entry name" value="RNase_H-like_EbsB-rel"/>
</dbReference>
<dbReference type="PANTHER" id="PTHR47074">
    <property type="entry name" value="BNAC02G40300D PROTEIN"/>
    <property type="match status" value="1"/>
</dbReference>
<protein>
    <recommendedName>
        <fullName evidence="6">Reverse transcriptase zinc-binding domain-containing protein</fullName>
    </recommendedName>
</protein>
<dbReference type="Pfam" id="PF13966">
    <property type="entry name" value="zf-RVT"/>
    <property type="match status" value="1"/>
</dbReference>
<gene>
    <name evidence="4" type="ORF">POM88_039487</name>
</gene>
<evidence type="ECO:0000259" key="2">
    <source>
        <dbReference type="Pfam" id="PF13456"/>
    </source>
</evidence>
<accession>A0AAD8HCB5</accession>
<evidence type="ECO:0000256" key="1">
    <source>
        <dbReference type="SAM" id="MobiDB-lite"/>
    </source>
</evidence>
<feature type="region of interest" description="Disordered" evidence="1">
    <location>
        <begin position="297"/>
        <end position="317"/>
    </location>
</feature>
<sequence length="364" mass="41120">MAFNHSDSCLWHYNKNGCYTVRSGYNLALRVDRERPSSSSEIPRKILTFGWRGFPEILPTTKGLHRRNVVPHSGCPLCGFGEDSNAHAVFWCPFAQEVWALLEYPFLVGPKEDISFKDVLFYATELLERVLFDKLLINAWGIWSERNKKTHGQLTRSPLLIKIWLYSYYDEIKDTRIREVGFSTGEEFPIGDQVEVEIQDIKLFVDASISTDTQMVGLGAVIISANKKKILAALSKPLSGTLSVFHTEALALLVSLRWAQEVGLPIKIISSDSLSLVQALNSESVYQNELGFSESLTARDNDQNSSDPDSDTTDSFLNSEGHEKLDDCVDLAEFDSSPLDLSLMISFKVNLFYPFRYVNYIVFT</sequence>
<dbReference type="AlphaFoldDB" id="A0AAD8HCB5"/>
<feature type="domain" description="RNase H type-1" evidence="2">
    <location>
        <begin position="205"/>
        <end position="288"/>
    </location>
</feature>
<dbReference type="InterPro" id="IPR026960">
    <property type="entry name" value="RVT-Znf"/>
</dbReference>
<evidence type="ECO:0000259" key="3">
    <source>
        <dbReference type="Pfam" id="PF13966"/>
    </source>
</evidence>
<comment type="caution">
    <text evidence="4">The sequence shown here is derived from an EMBL/GenBank/DDBJ whole genome shotgun (WGS) entry which is preliminary data.</text>
</comment>
<dbReference type="SUPFAM" id="SSF53098">
    <property type="entry name" value="Ribonuclease H-like"/>
    <property type="match status" value="1"/>
</dbReference>
<dbReference type="InterPro" id="IPR002156">
    <property type="entry name" value="RNaseH_domain"/>
</dbReference>
<reference evidence="4" key="1">
    <citation type="submission" date="2023-02" db="EMBL/GenBank/DDBJ databases">
        <title>Genome of toxic invasive species Heracleum sosnowskyi carries increased number of genes despite the absence of recent whole-genome duplications.</title>
        <authorList>
            <person name="Schelkunov M."/>
            <person name="Shtratnikova V."/>
            <person name="Makarenko M."/>
            <person name="Klepikova A."/>
            <person name="Omelchenko D."/>
            <person name="Novikova G."/>
            <person name="Obukhova E."/>
            <person name="Bogdanov V."/>
            <person name="Penin A."/>
            <person name="Logacheva M."/>
        </authorList>
    </citation>
    <scope>NUCLEOTIDE SEQUENCE</scope>
    <source>
        <strain evidence="4">Hsosn_3</strain>
        <tissue evidence="4">Leaf</tissue>
    </source>
</reference>
<name>A0AAD8HCB5_9APIA</name>
<keyword evidence="5" id="KW-1185">Reference proteome</keyword>
<dbReference type="Gene3D" id="3.30.420.10">
    <property type="entry name" value="Ribonuclease H-like superfamily/Ribonuclease H"/>
    <property type="match status" value="1"/>
</dbReference>
<proteinExistence type="predicted"/>
<dbReference type="Pfam" id="PF13456">
    <property type="entry name" value="RVT_3"/>
    <property type="match status" value="1"/>
</dbReference>
<dbReference type="Proteomes" id="UP001237642">
    <property type="component" value="Unassembled WGS sequence"/>
</dbReference>
<dbReference type="GO" id="GO:0004523">
    <property type="term" value="F:RNA-DNA hybrid ribonuclease activity"/>
    <property type="evidence" value="ECO:0007669"/>
    <property type="project" value="InterPro"/>
</dbReference>